<dbReference type="AlphaFoldDB" id="A0A8X6X8F3"/>
<evidence type="ECO:0000313" key="2">
    <source>
        <dbReference type="Proteomes" id="UP000886998"/>
    </source>
</evidence>
<proteinExistence type="predicted"/>
<gene>
    <name evidence="1" type="ORF">TNIN_493971</name>
</gene>
<name>A0A8X6X8F3_9ARAC</name>
<dbReference type="EMBL" id="BMAV01006677">
    <property type="protein sequence ID" value="GFY48860.1"/>
    <property type="molecule type" value="Genomic_DNA"/>
</dbReference>
<keyword evidence="2" id="KW-1185">Reference proteome</keyword>
<protein>
    <submittedName>
        <fullName evidence="1">Uncharacterized protein</fullName>
    </submittedName>
</protein>
<comment type="caution">
    <text evidence="1">The sequence shown here is derived from an EMBL/GenBank/DDBJ whole genome shotgun (WGS) entry which is preliminary data.</text>
</comment>
<organism evidence="1 2">
    <name type="scientific">Trichonephila inaurata madagascariensis</name>
    <dbReference type="NCBI Taxonomy" id="2747483"/>
    <lineage>
        <taxon>Eukaryota</taxon>
        <taxon>Metazoa</taxon>
        <taxon>Ecdysozoa</taxon>
        <taxon>Arthropoda</taxon>
        <taxon>Chelicerata</taxon>
        <taxon>Arachnida</taxon>
        <taxon>Araneae</taxon>
        <taxon>Araneomorphae</taxon>
        <taxon>Entelegynae</taxon>
        <taxon>Araneoidea</taxon>
        <taxon>Nephilidae</taxon>
        <taxon>Trichonephila</taxon>
        <taxon>Trichonephila inaurata</taxon>
    </lineage>
</organism>
<dbReference type="Proteomes" id="UP000886998">
    <property type="component" value="Unassembled WGS sequence"/>
</dbReference>
<reference evidence="1" key="1">
    <citation type="submission" date="2020-08" db="EMBL/GenBank/DDBJ databases">
        <title>Multicomponent nature underlies the extraordinary mechanical properties of spider dragline silk.</title>
        <authorList>
            <person name="Kono N."/>
            <person name="Nakamura H."/>
            <person name="Mori M."/>
            <person name="Yoshida Y."/>
            <person name="Ohtoshi R."/>
            <person name="Malay A.D."/>
            <person name="Moran D.A.P."/>
            <person name="Tomita M."/>
            <person name="Numata K."/>
            <person name="Arakawa K."/>
        </authorList>
    </citation>
    <scope>NUCLEOTIDE SEQUENCE</scope>
</reference>
<evidence type="ECO:0000313" key="1">
    <source>
        <dbReference type="EMBL" id="GFY48860.1"/>
    </source>
</evidence>
<sequence length="78" mass="9033">MTQHPFVVFNVKKCERKTPKVFKWKRRIFEVVFIKCNSQIPGMASEEHSKLYAILLVSPCGQMNFSSTSIQSPRIVDD</sequence>
<accession>A0A8X6X8F3</accession>